<feature type="domain" description="General stress protein 17M-like" evidence="3">
    <location>
        <begin position="228"/>
        <end position="295"/>
    </location>
</feature>
<feature type="compositionally biased region" description="Low complexity" evidence="1">
    <location>
        <begin position="168"/>
        <end position="200"/>
    </location>
</feature>
<dbReference type="AlphaFoldDB" id="A0A937RM98"/>
<comment type="caution">
    <text evidence="4">The sequence shown here is derived from an EMBL/GenBank/DDBJ whole genome shotgun (WGS) entry which is preliminary data.</text>
</comment>
<feature type="compositionally biased region" description="Basic and acidic residues" evidence="1">
    <location>
        <begin position="61"/>
        <end position="79"/>
    </location>
</feature>
<dbReference type="InterPro" id="IPR025889">
    <property type="entry name" value="GSP17M-like_dom"/>
</dbReference>
<feature type="region of interest" description="Disordered" evidence="1">
    <location>
        <begin position="21"/>
        <end position="220"/>
    </location>
</feature>
<dbReference type="RefSeq" id="WP_203005873.1">
    <property type="nucleotide sequence ID" value="NZ_JADWYU010000215.1"/>
</dbReference>
<feature type="compositionally biased region" description="Basic and acidic residues" evidence="1">
    <location>
        <begin position="29"/>
        <end position="45"/>
    </location>
</feature>
<reference evidence="4" key="1">
    <citation type="submission" date="2020-12" db="EMBL/GenBank/DDBJ databases">
        <title>Genomic characterization of non-nitrogen-fixing Frankia strains.</title>
        <authorList>
            <person name="Carlos-Shanley C."/>
            <person name="Guerra T."/>
            <person name="Hahn D."/>
        </authorList>
    </citation>
    <scope>NUCLEOTIDE SEQUENCE</scope>
    <source>
        <strain evidence="4">CN6</strain>
    </source>
</reference>
<keyword evidence="2" id="KW-1133">Transmembrane helix</keyword>
<evidence type="ECO:0000259" key="3">
    <source>
        <dbReference type="Pfam" id="PF11181"/>
    </source>
</evidence>
<feature type="transmembrane region" description="Helical" evidence="2">
    <location>
        <begin position="279"/>
        <end position="299"/>
    </location>
</feature>
<keyword evidence="2" id="KW-0812">Transmembrane</keyword>
<feature type="compositionally biased region" description="Low complexity" evidence="1">
    <location>
        <begin position="391"/>
        <end position="410"/>
    </location>
</feature>
<name>A0A937RM98_9ACTN</name>
<dbReference type="Proteomes" id="UP000604475">
    <property type="component" value="Unassembled WGS sequence"/>
</dbReference>
<proteinExistence type="predicted"/>
<evidence type="ECO:0000256" key="2">
    <source>
        <dbReference type="SAM" id="Phobius"/>
    </source>
</evidence>
<feature type="compositionally biased region" description="Gly residues" evidence="1">
    <location>
        <begin position="83"/>
        <end position="96"/>
    </location>
</feature>
<dbReference type="Pfam" id="PF11181">
    <property type="entry name" value="YflT"/>
    <property type="match status" value="1"/>
</dbReference>
<evidence type="ECO:0000256" key="1">
    <source>
        <dbReference type="SAM" id="MobiDB-lite"/>
    </source>
</evidence>
<keyword evidence="2" id="KW-0472">Membrane</keyword>
<feature type="region of interest" description="Disordered" evidence="1">
    <location>
        <begin position="391"/>
        <end position="421"/>
    </location>
</feature>
<accession>A0A937RM98</accession>
<evidence type="ECO:0000313" key="4">
    <source>
        <dbReference type="EMBL" id="MBL7631414.1"/>
    </source>
</evidence>
<dbReference type="EMBL" id="JAEACQ010000270">
    <property type="protein sequence ID" value="MBL7631414.1"/>
    <property type="molecule type" value="Genomic_DNA"/>
</dbReference>
<feature type="compositionally biased region" description="Basic and acidic residues" evidence="1">
    <location>
        <begin position="126"/>
        <end position="135"/>
    </location>
</feature>
<evidence type="ECO:0000313" key="5">
    <source>
        <dbReference type="Proteomes" id="UP000604475"/>
    </source>
</evidence>
<protein>
    <recommendedName>
        <fullName evidence="3">General stress protein 17M-like domain-containing protein</fullName>
    </recommendedName>
</protein>
<feature type="transmembrane region" description="Helical" evidence="2">
    <location>
        <begin position="311"/>
        <end position="330"/>
    </location>
</feature>
<gene>
    <name evidence="4" type="ORF">I7412_30490</name>
</gene>
<sequence>MARGEVVAMGWREILGLRDRRRRGGAGDGGDRYQEARQFHDRGYREAAATYPGDRAYPGDPPHRADRMRGRLAEREHSRAAQGGAGYGGDQHGDGGSLVRDPSNGGLRGGGPRGRGYRDLGGPAREGGRAFRAGDVDESPDPGPTSRAALSHGSTGWAAGPGGSPDQAAPAGPARTPAGEPAGGKPAAAAGTPAGQPGTGERPAAGEAAGTRASGEEAELSWRFPPQQVVASYDTHLWAARAVDYLAERGFPVERTAIVGRGLTSVETMGRMSWKDATLRTLGTGAVTGVLVGWIFGLLDWVNPWRAAFTLALWGLLIGAALGLFAGLLAQALAGGRRQRVTHSRAYRAESYDLLVDSELADRARSTLVLGGFPVTGAVRRDAVTTAAASARARSTGSGAAGPAPPDTAVEPGTVRRDERP</sequence>
<keyword evidence="5" id="KW-1185">Reference proteome</keyword>
<organism evidence="4 5">
    <name type="scientific">Frankia nepalensis</name>
    <dbReference type="NCBI Taxonomy" id="1836974"/>
    <lineage>
        <taxon>Bacteria</taxon>
        <taxon>Bacillati</taxon>
        <taxon>Actinomycetota</taxon>
        <taxon>Actinomycetes</taxon>
        <taxon>Frankiales</taxon>
        <taxon>Frankiaceae</taxon>
        <taxon>Frankia</taxon>
    </lineage>
</organism>